<evidence type="ECO:0000256" key="1">
    <source>
        <dbReference type="SAM" id="Coils"/>
    </source>
</evidence>
<feature type="coiled-coil region" evidence="1">
    <location>
        <begin position="67"/>
        <end position="105"/>
    </location>
</feature>
<feature type="region of interest" description="Disordered" evidence="2">
    <location>
        <begin position="321"/>
        <end position="355"/>
    </location>
</feature>
<evidence type="ECO:0000313" key="3">
    <source>
        <dbReference type="EMBL" id="KAK4111085.1"/>
    </source>
</evidence>
<protein>
    <submittedName>
        <fullName evidence="3">Uncharacterized protein</fullName>
    </submittedName>
</protein>
<name>A0AAN6TAD6_9PEZI</name>
<reference evidence="3" key="1">
    <citation type="journal article" date="2023" name="Mol. Phylogenet. Evol.">
        <title>Genome-scale phylogeny and comparative genomics of the fungal order Sordariales.</title>
        <authorList>
            <person name="Hensen N."/>
            <person name="Bonometti L."/>
            <person name="Westerberg I."/>
            <person name="Brannstrom I.O."/>
            <person name="Guillou S."/>
            <person name="Cros-Aarteil S."/>
            <person name="Calhoun S."/>
            <person name="Haridas S."/>
            <person name="Kuo A."/>
            <person name="Mondo S."/>
            <person name="Pangilinan J."/>
            <person name="Riley R."/>
            <person name="LaButti K."/>
            <person name="Andreopoulos B."/>
            <person name="Lipzen A."/>
            <person name="Chen C."/>
            <person name="Yan M."/>
            <person name="Daum C."/>
            <person name="Ng V."/>
            <person name="Clum A."/>
            <person name="Steindorff A."/>
            <person name="Ohm R.A."/>
            <person name="Martin F."/>
            <person name="Silar P."/>
            <person name="Natvig D.O."/>
            <person name="Lalanne C."/>
            <person name="Gautier V."/>
            <person name="Ament-Velasquez S.L."/>
            <person name="Kruys A."/>
            <person name="Hutchinson M.I."/>
            <person name="Powell A.J."/>
            <person name="Barry K."/>
            <person name="Miller A.N."/>
            <person name="Grigoriev I.V."/>
            <person name="Debuchy R."/>
            <person name="Gladieux P."/>
            <person name="Hiltunen Thoren M."/>
            <person name="Johannesson H."/>
        </authorList>
    </citation>
    <scope>NUCLEOTIDE SEQUENCE</scope>
    <source>
        <strain evidence="3">CBS 508.74</strain>
    </source>
</reference>
<dbReference type="RefSeq" id="XP_064668655.1">
    <property type="nucleotide sequence ID" value="XM_064815464.1"/>
</dbReference>
<dbReference type="AlphaFoldDB" id="A0AAN6TAD6"/>
<keyword evidence="4" id="KW-1185">Reference proteome</keyword>
<dbReference type="Proteomes" id="UP001302812">
    <property type="component" value="Unassembled WGS sequence"/>
</dbReference>
<feature type="compositionally biased region" description="Basic residues" evidence="2">
    <location>
        <begin position="418"/>
        <end position="427"/>
    </location>
</feature>
<gene>
    <name evidence="3" type="ORF">N656DRAFT_780877</name>
</gene>
<feature type="compositionally biased region" description="Polar residues" evidence="2">
    <location>
        <begin position="341"/>
        <end position="351"/>
    </location>
</feature>
<sequence length="456" mass="51118">MASQDQATLSNVATFLDAGRELFASPKNQDVVAFVHDIIQKNQVLETSLMTLSLKLAEETSKFSHERGELDMKLQGAQEDLKKTKEKMNNQVSKLFQELNTTRDKLQRLQAYSVELTSVSKVTGDIKSRLKNMYSLARSIAEEYFNVELPKHLADDGLVQGKLADLKAVTQIPLPLSNSGEAKQMRQAAFLAVLAREMGQNIFQPTYLFSDNKELIEILEDLAEDPSRPEREAHLRSVLLAATEWVPHTSAIEARHMQAVVQTVLNYVLGLVPKEKQSTFKSKLENLCKKACEDWKVFQRLEGRVELDFKPDEDEEDCWLPLFDPSSPLEKEPRQKRRQNGVASGSGSETKPTVLDKETEIAAASRARDLVDAVAVWPAFYTYKGNDRTPLVLAQGYLLTPSQIAKAKMESKAQSISGHHRSQRTRQRAMSMSTSPSAGTTHEGTHEGERQQNGSF</sequence>
<comment type="caution">
    <text evidence="3">The sequence shown here is derived from an EMBL/GenBank/DDBJ whole genome shotgun (WGS) entry which is preliminary data.</text>
</comment>
<feature type="region of interest" description="Disordered" evidence="2">
    <location>
        <begin position="410"/>
        <end position="456"/>
    </location>
</feature>
<keyword evidence="1" id="KW-0175">Coiled coil</keyword>
<dbReference type="EMBL" id="MU853347">
    <property type="protein sequence ID" value="KAK4111085.1"/>
    <property type="molecule type" value="Genomic_DNA"/>
</dbReference>
<reference evidence="3" key="2">
    <citation type="submission" date="2023-05" db="EMBL/GenBank/DDBJ databases">
        <authorList>
            <consortium name="Lawrence Berkeley National Laboratory"/>
            <person name="Steindorff A."/>
            <person name="Hensen N."/>
            <person name="Bonometti L."/>
            <person name="Westerberg I."/>
            <person name="Brannstrom I.O."/>
            <person name="Guillou S."/>
            <person name="Cros-Aarteil S."/>
            <person name="Calhoun S."/>
            <person name="Haridas S."/>
            <person name="Kuo A."/>
            <person name="Mondo S."/>
            <person name="Pangilinan J."/>
            <person name="Riley R."/>
            <person name="Labutti K."/>
            <person name="Andreopoulos B."/>
            <person name="Lipzen A."/>
            <person name="Chen C."/>
            <person name="Yanf M."/>
            <person name="Daum C."/>
            <person name="Ng V."/>
            <person name="Clum A."/>
            <person name="Ohm R."/>
            <person name="Martin F."/>
            <person name="Silar P."/>
            <person name="Natvig D."/>
            <person name="Lalanne C."/>
            <person name="Gautier V."/>
            <person name="Ament-Velasquez S.L."/>
            <person name="Kruys A."/>
            <person name="Hutchinson M.I."/>
            <person name="Powell A.J."/>
            <person name="Barry K."/>
            <person name="Miller A.N."/>
            <person name="Grigoriev I.V."/>
            <person name="Debuchy R."/>
            <person name="Gladieux P."/>
            <person name="Thoren M.H."/>
            <person name="Johannesson H."/>
        </authorList>
    </citation>
    <scope>NUCLEOTIDE SEQUENCE</scope>
    <source>
        <strain evidence="3">CBS 508.74</strain>
    </source>
</reference>
<evidence type="ECO:0000256" key="2">
    <source>
        <dbReference type="SAM" id="MobiDB-lite"/>
    </source>
</evidence>
<evidence type="ECO:0000313" key="4">
    <source>
        <dbReference type="Proteomes" id="UP001302812"/>
    </source>
</evidence>
<feature type="compositionally biased region" description="Polar residues" evidence="2">
    <location>
        <begin position="428"/>
        <end position="442"/>
    </location>
</feature>
<proteinExistence type="predicted"/>
<organism evidence="3 4">
    <name type="scientific">Canariomyces notabilis</name>
    <dbReference type="NCBI Taxonomy" id="2074819"/>
    <lineage>
        <taxon>Eukaryota</taxon>
        <taxon>Fungi</taxon>
        <taxon>Dikarya</taxon>
        <taxon>Ascomycota</taxon>
        <taxon>Pezizomycotina</taxon>
        <taxon>Sordariomycetes</taxon>
        <taxon>Sordariomycetidae</taxon>
        <taxon>Sordariales</taxon>
        <taxon>Chaetomiaceae</taxon>
        <taxon>Canariomyces</taxon>
    </lineage>
</organism>
<accession>A0AAN6TAD6</accession>
<dbReference type="GeneID" id="89939589"/>